<dbReference type="EMBL" id="JACHJN010000007">
    <property type="protein sequence ID" value="MBB5958189.1"/>
    <property type="molecule type" value="Genomic_DNA"/>
</dbReference>
<sequence>MTIANAPAYAYWIYHYAGAFASATACEEERQEFIEQETSAGQMFVAYPCGYHDRNPETRSGPAGWYFRWGIFAA</sequence>
<protein>
    <submittedName>
        <fullName evidence="1">Uncharacterized protein</fullName>
    </submittedName>
</protein>
<dbReference type="AlphaFoldDB" id="A0A841CLL2"/>
<comment type="caution">
    <text evidence="1">The sequence shown here is derived from an EMBL/GenBank/DDBJ whole genome shotgun (WGS) entry which is preliminary data.</text>
</comment>
<name>A0A841CLL2_9PSEU</name>
<reference evidence="1 2" key="1">
    <citation type="submission" date="2020-08" db="EMBL/GenBank/DDBJ databases">
        <title>Genomic Encyclopedia of Type Strains, Phase III (KMG-III): the genomes of soil and plant-associated and newly described type strains.</title>
        <authorList>
            <person name="Whitman W."/>
        </authorList>
    </citation>
    <scope>NUCLEOTIDE SEQUENCE [LARGE SCALE GENOMIC DNA]</scope>
    <source>
        <strain evidence="1 2">CECT 8640</strain>
    </source>
</reference>
<keyword evidence="2" id="KW-1185">Reference proteome</keyword>
<proteinExistence type="predicted"/>
<organism evidence="1 2">
    <name type="scientific">Saccharothrix tamanrassetensis</name>
    <dbReference type="NCBI Taxonomy" id="1051531"/>
    <lineage>
        <taxon>Bacteria</taxon>
        <taxon>Bacillati</taxon>
        <taxon>Actinomycetota</taxon>
        <taxon>Actinomycetes</taxon>
        <taxon>Pseudonocardiales</taxon>
        <taxon>Pseudonocardiaceae</taxon>
        <taxon>Saccharothrix</taxon>
    </lineage>
</organism>
<evidence type="ECO:0000313" key="2">
    <source>
        <dbReference type="Proteomes" id="UP000547510"/>
    </source>
</evidence>
<dbReference type="RefSeq" id="WP_184693924.1">
    <property type="nucleotide sequence ID" value="NZ_JACHJN010000007.1"/>
</dbReference>
<dbReference type="Proteomes" id="UP000547510">
    <property type="component" value="Unassembled WGS sequence"/>
</dbReference>
<gene>
    <name evidence="1" type="ORF">FHS29_004797</name>
</gene>
<accession>A0A841CLL2</accession>
<evidence type="ECO:0000313" key="1">
    <source>
        <dbReference type="EMBL" id="MBB5958189.1"/>
    </source>
</evidence>